<evidence type="ECO:0000313" key="16">
    <source>
        <dbReference type="EMBL" id="CAG9790746.1"/>
    </source>
</evidence>
<evidence type="ECO:0000256" key="11">
    <source>
        <dbReference type="SAM" id="MobiDB-lite"/>
    </source>
</evidence>
<evidence type="ECO:0000256" key="8">
    <source>
        <dbReference type="ARBA" id="ARBA00035000"/>
    </source>
</evidence>
<dbReference type="InterPro" id="IPR035369">
    <property type="entry name" value="Nrap_D4"/>
</dbReference>
<dbReference type="Pfam" id="PF17405">
    <property type="entry name" value="Nrap_D4"/>
    <property type="match status" value="1"/>
</dbReference>
<organism evidence="16 17">
    <name type="scientific">Diatraea saccharalis</name>
    <name type="common">sugarcane borer</name>
    <dbReference type="NCBI Taxonomy" id="40085"/>
    <lineage>
        <taxon>Eukaryota</taxon>
        <taxon>Metazoa</taxon>
        <taxon>Ecdysozoa</taxon>
        <taxon>Arthropoda</taxon>
        <taxon>Hexapoda</taxon>
        <taxon>Insecta</taxon>
        <taxon>Pterygota</taxon>
        <taxon>Neoptera</taxon>
        <taxon>Endopterygota</taxon>
        <taxon>Lepidoptera</taxon>
        <taxon>Glossata</taxon>
        <taxon>Ditrysia</taxon>
        <taxon>Pyraloidea</taxon>
        <taxon>Crambidae</taxon>
        <taxon>Crambinae</taxon>
        <taxon>Diatraea</taxon>
    </lineage>
</organism>
<dbReference type="PANTHER" id="PTHR17972:SF0">
    <property type="entry name" value="NUCLEOLAR PROTEIN 6"/>
    <property type="match status" value="1"/>
</dbReference>
<dbReference type="GO" id="GO:0006409">
    <property type="term" value="P:tRNA export from nucleus"/>
    <property type="evidence" value="ECO:0007669"/>
    <property type="project" value="TreeGrafter"/>
</dbReference>
<feature type="domain" description="Nrap protein" evidence="15">
    <location>
        <begin position="624"/>
        <end position="828"/>
    </location>
</feature>
<evidence type="ECO:0000256" key="5">
    <source>
        <dbReference type="ARBA" id="ARBA00022454"/>
    </source>
</evidence>
<comment type="similarity">
    <text evidence="3 10">Belongs to the NRAP family.</text>
</comment>
<feature type="compositionally biased region" description="Basic and acidic residues" evidence="11">
    <location>
        <begin position="1"/>
        <end position="23"/>
    </location>
</feature>
<dbReference type="InterPro" id="IPR035367">
    <property type="entry name" value="Nrap_D2"/>
</dbReference>
<reference evidence="16" key="2">
    <citation type="submission" date="2022-10" db="EMBL/GenBank/DDBJ databases">
        <authorList>
            <consortium name="ENA_rothamsted_submissions"/>
            <consortium name="culmorum"/>
            <person name="King R."/>
        </authorList>
    </citation>
    <scope>NUCLEOTIDE SEQUENCE</scope>
</reference>
<dbReference type="Pfam" id="PF17403">
    <property type="entry name" value="Nrap_D2"/>
    <property type="match status" value="1"/>
</dbReference>
<name>A0A9N9R5S5_9NEOP</name>
<keyword evidence="6 10" id="KW-0694">RNA-binding</keyword>
<dbReference type="Gene3D" id="1.10.1410.10">
    <property type="match status" value="2"/>
</dbReference>
<evidence type="ECO:0000256" key="9">
    <source>
        <dbReference type="ARBA" id="ARBA00035020"/>
    </source>
</evidence>
<evidence type="ECO:0000256" key="10">
    <source>
        <dbReference type="RuleBase" id="RU364032"/>
    </source>
</evidence>
<evidence type="ECO:0000313" key="17">
    <source>
        <dbReference type="Proteomes" id="UP001153714"/>
    </source>
</evidence>
<dbReference type="GO" id="GO:0006364">
    <property type="term" value="P:rRNA processing"/>
    <property type="evidence" value="ECO:0007669"/>
    <property type="project" value="TreeGrafter"/>
</dbReference>
<evidence type="ECO:0000259" key="13">
    <source>
        <dbReference type="Pfam" id="PF17403"/>
    </source>
</evidence>
<gene>
    <name evidence="16" type="ORF">DIATSA_LOCUS8403</name>
</gene>
<dbReference type="GO" id="GO:0034456">
    <property type="term" value="C:UTP-C complex"/>
    <property type="evidence" value="ECO:0007669"/>
    <property type="project" value="TreeGrafter"/>
</dbReference>
<dbReference type="AlphaFoldDB" id="A0A9N9R5S5"/>
<protein>
    <recommendedName>
        <fullName evidence="4 10">Nucleolar protein 6</fullName>
    </recommendedName>
</protein>
<comment type="subunit">
    <text evidence="9">Part of the small subunit (SSU) processome, composed of more than 70 proteins and the RNA chaperone small nucleolar RNA (snoRNA) U3.</text>
</comment>
<dbReference type="Pfam" id="PF17404">
    <property type="entry name" value="Nrap_D3"/>
    <property type="match status" value="1"/>
</dbReference>
<dbReference type="Proteomes" id="UP001153714">
    <property type="component" value="Chromosome 3"/>
</dbReference>
<keyword evidence="5" id="KW-0158">Chromosome</keyword>
<evidence type="ECO:0000256" key="4">
    <source>
        <dbReference type="ARBA" id="ARBA00016437"/>
    </source>
</evidence>
<evidence type="ECO:0000256" key="3">
    <source>
        <dbReference type="ARBA" id="ARBA00006674"/>
    </source>
</evidence>
<dbReference type="PANTHER" id="PTHR17972">
    <property type="entry name" value="NUCLEOLAR RNA-ASSOCIATED PROTEIN"/>
    <property type="match status" value="1"/>
</dbReference>
<evidence type="ECO:0000256" key="1">
    <source>
        <dbReference type="ARBA" id="ARBA00004286"/>
    </source>
</evidence>
<dbReference type="GO" id="GO:0032040">
    <property type="term" value="C:small-subunit processome"/>
    <property type="evidence" value="ECO:0007669"/>
    <property type="project" value="TreeGrafter"/>
</dbReference>
<dbReference type="GO" id="GO:0003723">
    <property type="term" value="F:RNA binding"/>
    <property type="evidence" value="ECO:0007669"/>
    <property type="project" value="UniProtKB-KW"/>
</dbReference>
<feature type="domain" description="Nrap protein" evidence="13">
    <location>
        <begin position="308"/>
        <end position="439"/>
    </location>
</feature>
<proteinExistence type="inferred from homology"/>
<evidence type="ECO:0000256" key="6">
    <source>
        <dbReference type="ARBA" id="ARBA00022884"/>
    </source>
</evidence>
<accession>A0A9N9R5S5</accession>
<dbReference type="GO" id="GO:0005694">
    <property type="term" value="C:chromosome"/>
    <property type="evidence" value="ECO:0007669"/>
    <property type="project" value="UniProtKB-SubCell"/>
</dbReference>
<evidence type="ECO:0000259" key="15">
    <source>
        <dbReference type="Pfam" id="PF17405"/>
    </source>
</evidence>
<evidence type="ECO:0000259" key="12">
    <source>
        <dbReference type="Pfam" id="PF03813"/>
    </source>
</evidence>
<evidence type="ECO:0000256" key="2">
    <source>
        <dbReference type="ARBA" id="ARBA00004604"/>
    </source>
</evidence>
<evidence type="ECO:0000256" key="7">
    <source>
        <dbReference type="ARBA" id="ARBA00023242"/>
    </source>
</evidence>
<feature type="region of interest" description="Disordered" evidence="11">
    <location>
        <begin position="1"/>
        <end position="41"/>
    </location>
</feature>
<reference evidence="16" key="1">
    <citation type="submission" date="2021-12" db="EMBL/GenBank/DDBJ databases">
        <authorList>
            <person name="King R."/>
        </authorList>
    </citation>
    <scope>NUCLEOTIDE SEQUENCE</scope>
</reference>
<comment type="function">
    <text evidence="8">Part of the small subunit (SSU) processome, first precursor of the small eukaryotic ribosomal subunit. During the assembly of the SSU processome in the nucleolus, many ribosome biogenesis factors, an RNA chaperone and ribosomal proteins associate with the nascent pre-rRNA and work in concert to generate RNA folding, modifications, rearrangements and cleavage as well as targeted degradation of pre-ribosomal RNA by the RNA exosome.</text>
</comment>
<dbReference type="InterPro" id="IPR005554">
    <property type="entry name" value="NOL6/Upt22"/>
</dbReference>
<keyword evidence="17" id="KW-1185">Reference proteome</keyword>
<dbReference type="Pfam" id="PF03813">
    <property type="entry name" value="Nrap"/>
    <property type="match status" value="1"/>
</dbReference>
<feature type="domain" description="Nrap protein" evidence="12">
    <location>
        <begin position="162"/>
        <end position="299"/>
    </location>
</feature>
<comment type="subcellular location">
    <subcellularLocation>
        <location evidence="1">Chromosome</location>
    </subcellularLocation>
    <subcellularLocation>
        <location evidence="2 10">Nucleus</location>
        <location evidence="2 10">Nucleolus</location>
    </subcellularLocation>
</comment>
<evidence type="ECO:0000259" key="14">
    <source>
        <dbReference type="Pfam" id="PF17404"/>
    </source>
</evidence>
<keyword evidence="7 10" id="KW-0539">Nucleus</keyword>
<sequence>MVKRVAENSISEKDDIKTDDDKGQVQSESNPNNRKRLKTRSLYRQPTVNELNRLQETENLFNSNLFRLQVEEILHEVKVKEKTEKKFQQWFVDFKNYLLSIPKDAVEYDLTEQTLIKKLKVKLPISNKLEKTKCVFKFNKFDDVEIIGSYSLGCSINSKLRVDVQITVPADTYTKNDSINYRYHKKRAAYLACIAAHINNYEHVENLKYSWINGNETKPILEFTPTGKLGKHLTVSIHLKCQAEAYKLHRFSPSRNNLRESWLLFQNAENNTDVGPPTPYYNSSVLYDLTASENDSVLKLVLMKSDNLKQAIVLLKIWLRQRSLQVSGYIINMFIVYLVQNKRINNIMSSYQIIRNVWIALKSSEWNVKGISLYKGGNTPSIDEFQEHFPVVFLDTTGYYNICWQMCQGTYNALKRESALAVDLLDNGKINSFIPLFMKPHQPLMQFDHILRFKNIQHLIELVMSKVSNSDKINYGVEELSLVTEQLYALLEKSLGSRVDLILQLVDADFSWSVKKRPEKAMKEGYKQQLSFGFVLNPDNYLNIVDKGPPANLPEAEEFRSFWGDKSELRRFQDGSITEACVWEGDSLSERRDITRQIIDYILKLKYDISPTDLFHVHDQLEALLTRKQYSAPCEEASVRALQGLDDLRRELRQLTDLPLDVSAVYGVSAVFSYCEPLPAVPCAGPHSPHAPHARRRGNAALIKDARRADGAWNIPEYTPVNRAVLELGHSGKWPEDIEAFRCLKAAFHVQIAERLNKQHSMPTQAYPTHVDVLKRGLVYRLEIAHPKEITLLRKEMDNGVVKFRDTEESERLRRDVELLPRLRAALHG</sequence>
<feature type="domain" description="Nrap protein" evidence="14">
    <location>
        <begin position="443"/>
        <end position="607"/>
    </location>
</feature>
<dbReference type="EMBL" id="OU893334">
    <property type="protein sequence ID" value="CAG9790746.1"/>
    <property type="molecule type" value="Genomic_DNA"/>
</dbReference>
<dbReference type="InterPro" id="IPR035082">
    <property type="entry name" value="Nrap_D1"/>
</dbReference>
<dbReference type="FunFam" id="1.10.1410.10:FF:000006">
    <property type="entry name" value="Nucleolar protein 6"/>
    <property type="match status" value="1"/>
</dbReference>
<dbReference type="InterPro" id="IPR035368">
    <property type="entry name" value="Nrap_D3"/>
</dbReference>
<dbReference type="GO" id="GO:0032545">
    <property type="term" value="C:CURI complex"/>
    <property type="evidence" value="ECO:0007669"/>
    <property type="project" value="TreeGrafter"/>
</dbReference>
<dbReference type="OrthoDB" id="10251401at2759"/>